<evidence type="ECO:0000256" key="1">
    <source>
        <dbReference type="ARBA" id="ARBA00004651"/>
    </source>
</evidence>
<organism evidence="15 16">
    <name type="scientific">Ciona savignyi</name>
    <name type="common">Pacific transparent sea squirt</name>
    <dbReference type="NCBI Taxonomy" id="51511"/>
    <lineage>
        <taxon>Eukaryota</taxon>
        <taxon>Metazoa</taxon>
        <taxon>Chordata</taxon>
        <taxon>Tunicata</taxon>
        <taxon>Ascidiacea</taxon>
        <taxon>Phlebobranchia</taxon>
        <taxon>Cionidae</taxon>
        <taxon>Ciona</taxon>
    </lineage>
</organism>
<feature type="transmembrane region" description="Helical" evidence="14">
    <location>
        <begin position="435"/>
        <end position="453"/>
    </location>
</feature>
<evidence type="ECO:0000256" key="6">
    <source>
        <dbReference type="ARBA" id="ARBA00022989"/>
    </source>
</evidence>
<evidence type="ECO:0000256" key="13">
    <source>
        <dbReference type="RuleBase" id="RU362091"/>
    </source>
</evidence>
<keyword evidence="10" id="KW-0325">Glycoprotein</keyword>
<evidence type="ECO:0000256" key="3">
    <source>
        <dbReference type="ARBA" id="ARBA00022448"/>
    </source>
</evidence>
<feature type="transmembrane region" description="Helical" evidence="14">
    <location>
        <begin position="232"/>
        <end position="250"/>
    </location>
</feature>
<dbReference type="GO" id="GO:0015075">
    <property type="term" value="F:monoatomic ion transmembrane transporter activity"/>
    <property type="evidence" value="ECO:0007669"/>
    <property type="project" value="UniProtKB-ARBA"/>
</dbReference>
<dbReference type="AlphaFoldDB" id="H2Z0D0"/>
<keyword evidence="6 14" id="KW-1133">Transmembrane helix</keyword>
<dbReference type="GeneTree" id="ENSGT00940000164120"/>
<dbReference type="InterPro" id="IPR001734">
    <property type="entry name" value="Na/solute_symporter"/>
</dbReference>
<keyword evidence="8" id="KW-0406">Ion transport</keyword>
<dbReference type="GO" id="GO:0098660">
    <property type="term" value="P:inorganic ion transmembrane transport"/>
    <property type="evidence" value="ECO:0007669"/>
    <property type="project" value="UniProtKB-ARBA"/>
</dbReference>
<feature type="transmembrane region" description="Helical" evidence="14">
    <location>
        <begin position="410"/>
        <end position="429"/>
    </location>
</feature>
<proteinExistence type="inferred from homology"/>
<dbReference type="InterPro" id="IPR038377">
    <property type="entry name" value="Na/Glc_symporter_sf"/>
</dbReference>
<evidence type="ECO:0000256" key="14">
    <source>
        <dbReference type="SAM" id="Phobius"/>
    </source>
</evidence>
<evidence type="ECO:0008006" key="17">
    <source>
        <dbReference type="Google" id="ProtNLM"/>
    </source>
</evidence>
<evidence type="ECO:0000256" key="9">
    <source>
        <dbReference type="ARBA" id="ARBA00023136"/>
    </source>
</evidence>
<feature type="transmembrane region" description="Helical" evidence="14">
    <location>
        <begin position="271"/>
        <end position="296"/>
    </location>
</feature>
<evidence type="ECO:0000256" key="4">
    <source>
        <dbReference type="ARBA" id="ARBA00022475"/>
    </source>
</evidence>
<name>H2Z0D0_CIOSA</name>
<dbReference type="eggNOG" id="KOG2349">
    <property type="taxonomic scope" value="Eukaryota"/>
</dbReference>
<dbReference type="HOGENOM" id="CLU_018808_11_1_1"/>
<feature type="transmembrane region" description="Helical" evidence="14">
    <location>
        <begin position="77"/>
        <end position="100"/>
    </location>
</feature>
<feature type="transmembrane region" description="Helical" evidence="14">
    <location>
        <begin position="6"/>
        <end position="26"/>
    </location>
</feature>
<evidence type="ECO:0000256" key="8">
    <source>
        <dbReference type="ARBA" id="ARBA00023065"/>
    </source>
</evidence>
<dbReference type="GO" id="GO:0015293">
    <property type="term" value="F:symporter activity"/>
    <property type="evidence" value="ECO:0007669"/>
    <property type="project" value="TreeGrafter"/>
</dbReference>
<keyword evidence="9 14" id="KW-0472">Membrane</keyword>
<evidence type="ECO:0000256" key="10">
    <source>
        <dbReference type="ARBA" id="ARBA00023180"/>
    </source>
</evidence>
<protein>
    <recommendedName>
        <fullName evidence="17">Sodium-coupled monocarboxylate transporter 1</fullName>
    </recommendedName>
</protein>
<dbReference type="PROSITE" id="PS00456">
    <property type="entry name" value="NA_SOLUT_SYMP_1"/>
    <property type="match status" value="1"/>
</dbReference>
<evidence type="ECO:0000256" key="12">
    <source>
        <dbReference type="ARBA" id="ARBA00036099"/>
    </source>
</evidence>
<feature type="transmembrane region" description="Helical" evidence="14">
    <location>
        <begin position="465"/>
        <end position="486"/>
    </location>
</feature>
<keyword evidence="7" id="KW-0915">Sodium</keyword>
<evidence type="ECO:0000256" key="5">
    <source>
        <dbReference type="ARBA" id="ARBA00022692"/>
    </source>
</evidence>
<feature type="transmembrane region" description="Helical" evidence="14">
    <location>
        <begin position="316"/>
        <end position="337"/>
    </location>
</feature>
<evidence type="ECO:0000256" key="7">
    <source>
        <dbReference type="ARBA" id="ARBA00023053"/>
    </source>
</evidence>
<keyword evidence="11" id="KW-0739">Sodium transport</keyword>
<reference evidence="15" key="3">
    <citation type="submission" date="2025-09" db="UniProtKB">
        <authorList>
            <consortium name="Ensembl"/>
        </authorList>
    </citation>
    <scope>IDENTIFICATION</scope>
</reference>
<reference evidence="16" key="1">
    <citation type="submission" date="2003-08" db="EMBL/GenBank/DDBJ databases">
        <authorList>
            <person name="Birren B."/>
            <person name="Nusbaum C."/>
            <person name="Abebe A."/>
            <person name="Abouelleil A."/>
            <person name="Adekoya E."/>
            <person name="Ait-zahra M."/>
            <person name="Allen N."/>
            <person name="Allen T."/>
            <person name="An P."/>
            <person name="Anderson M."/>
            <person name="Anderson S."/>
            <person name="Arachchi H."/>
            <person name="Armbruster J."/>
            <person name="Bachantsang P."/>
            <person name="Baldwin J."/>
            <person name="Barry A."/>
            <person name="Bayul T."/>
            <person name="Blitshsteyn B."/>
            <person name="Bloom T."/>
            <person name="Blye J."/>
            <person name="Boguslavskiy L."/>
            <person name="Borowsky M."/>
            <person name="Boukhgalter B."/>
            <person name="Brunache A."/>
            <person name="Butler J."/>
            <person name="Calixte N."/>
            <person name="Calvo S."/>
            <person name="Camarata J."/>
            <person name="Campo K."/>
            <person name="Chang J."/>
            <person name="Cheshatsang Y."/>
            <person name="Citroen M."/>
            <person name="Collymore A."/>
            <person name="Considine T."/>
            <person name="Cook A."/>
            <person name="Cooke P."/>
            <person name="Corum B."/>
            <person name="Cuomo C."/>
            <person name="David R."/>
            <person name="Dawoe T."/>
            <person name="Degray S."/>
            <person name="Dodge S."/>
            <person name="Dooley K."/>
            <person name="Dorje P."/>
            <person name="Dorjee K."/>
            <person name="Dorris L."/>
            <person name="Duffey N."/>
            <person name="Dupes A."/>
            <person name="Elkins T."/>
            <person name="Engels R."/>
            <person name="Erickson J."/>
            <person name="Farina A."/>
            <person name="Faro S."/>
            <person name="Ferreira P."/>
            <person name="Fischer H."/>
            <person name="Fitzgerald M."/>
            <person name="Foley K."/>
            <person name="Gage D."/>
            <person name="Galagan J."/>
            <person name="Gearin G."/>
            <person name="Gnerre S."/>
            <person name="Gnirke A."/>
            <person name="Goyette A."/>
            <person name="Graham J."/>
            <person name="Grandbois E."/>
            <person name="Gyaltsen K."/>
            <person name="Hafez N."/>
            <person name="Hagopian D."/>
            <person name="Hagos B."/>
            <person name="Hall J."/>
            <person name="Hatcher B."/>
            <person name="Heller A."/>
            <person name="Higgins H."/>
            <person name="Honan T."/>
            <person name="Horn A."/>
            <person name="Houde N."/>
            <person name="Hughes L."/>
            <person name="Hulme W."/>
            <person name="Husby E."/>
            <person name="Iliev I."/>
            <person name="Jaffe D."/>
            <person name="Jones C."/>
            <person name="Kamal M."/>
            <person name="Kamat A."/>
            <person name="Kamvysselis M."/>
            <person name="Karlsson E."/>
            <person name="Kells C."/>
            <person name="Kieu A."/>
            <person name="Kisner P."/>
            <person name="Kodira C."/>
            <person name="Kulbokas E."/>
            <person name="Labutti K."/>
            <person name="Lama D."/>
            <person name="Landers T."/>
            <person name="Leger J."/>
            <person name="Levine S."/>
            <person name="Lewis D."/>
            <person name="Lewis T."/>
            <person name="Lindblad-toh K."/>
            <person name="Liu X."/>
            <person name="Lokyitsang T."/>
            <person name="Lokyitsang Y."/>
            <person name="Lucien O."/>
            <person name="Lui A."/>
            <person name="Ma L.J."/>
            <person name="Mabbitt R."/>
            <person name="Macdonald J."/>
            <person name="Maclean C."/>
            <person name="Major J."/>
            <person name="Manning J."/>
            <person name="Marabella R."/>
            <person name="Maru K."/>
            <person name="Matthews C."/>
            <person name="Mauceli E."/>
            <person name="Mccarthy M."/>
            <person name="Mcdonough S."/>
            <person name="Mcghee T."/>
            <person name="Meldrim J."/>
            <person name="Meneus L."/>
            <person name="Mesirov J."/>
            <person name="Mihalev A."/>
            <person name="Mihova T."/>
            <person name="Mikkelsen T."/>
            <person name="Mlenga V."/>
            <person name="Moru K."/>
            <person name="Mozes J."/>
            <person name="Mulrain L."/>
            <person name="Munson G."/>
            <person name="Naylor J."/>
            <person name="Newes C."/>
            <person name="Nguyen C."/>
            <person name="Nguyen N."/>
            <person name="Nguyen T."/>
            <person name="Nicol R."/>
            <person name="Nielsen C."/>
            <person name="Nizzari M."/>
            <person name="Norbu C."/>
            <person name="Norbu N."/>
            <person name="O'donnell P."/>
            <person name="Okoawo O."/>
            <person name="O'leary S."/>
            <person name="Omotosho B."/>
            <person name="O'neill K."/>
            <person name="Osman S."/>
            <person name="Parker S."/>
            <person name="Perrin D."/>
            <person name="Phunkhang P."/>
            <person name="Piqani B."/>
            <person name="Purcell S."/>
            <person name="Rachupka T."/>
            <person name="Ramasamy U."/>
            <person name="Rameau R."/>
            <person name="Ray V."/>
            <person name="Raymond C."/>
            <person name="Retta R."/>
            <person name="Richardson S."/>
            <person name="Rise C."/>
            <person name="Rodriguez J."/>
            <person name="Rogers J."/>
            <person name="Rogov P."/>
            <person name="Rutman M."/>
            <person name="Schupbach R."/>
            <person name="Seaman C."/>
            <person name="Settipalli S."/>
            <person name="Sharpe T."/>
            <person name="Sheridan J."/>
            <person name="Sherpa N."/>
            <person name="Shi J."/>
            <person name="Smirnov S."/>
            <person name="Smith C."/>
            <person name="Sougnez C."/>
            <person name="Spencer B."/>
            <person name="Stalker J."/>
            <person name="Stange-thomann N."/>
            <person name="Stavropoulos S."/>
            <person name="Stetson K."/>
            <person name="Stone C."/>
            <person name="Stone S."/>
            <person name="Stubbs M."/>
            <person name="Talamas J."/>
            <person name="Tchuinga P."/>
            <person name="Tenzing P."/>
            <person name="Tesfaye S."/>
            <person name="Theodore J."/>
            <person name="Thoulutsang Y."/>
            <person name="Topham K."/>
            <person name="Towey S."/>
            <person name="Tsamla T."/>
            <person name="Tsomo N."/>
            <person name="Vallee D."/>
            <person name="Vassiliev H."/>
            <person name="Venkataraman V."/>
            <person name="Vinson J."/>
            <person name="Vo A."/>
            <person name="Wade C."/>
            <person name="Wang S."/>
            <person name="Wangchuk T."/>
            <person name="Wangdi T."/>
            <person name="Whittaker C."/>
            <person name="Wilkinson J."/>
            <person name="Wu Y."/>
            <person name="Wyman D."/>
            <person name="Yadav S."/>
            <person name="Yang S."/>
            <person name="Yang X."/>
            <person name="Yeager S."/>
            <person name="Yee E."/>
            <person name="Young G."/>
            <person name="Zainoun J."/>
            <person name="Zembeck L."/>
            <person name="Zimmer A."/>
            <person name="Zody M."/>
            <person name="Lander E."/>
        </authorList>
    </citation>
    <scope>NUCLEOTIDE SEQUENCE [LARGE SCALE GENOMIC DNA]</scope>
</reference>
<dbReference type="Ensembl" id="ENSCSAVT00000011173.1">
    <property type="protein sequence ID" value="ENSCSAVP00000011042.1"/>
    <property type="gene ID" value="ENSCSAVG00000006458.1"/>
</dbReference>
<dbReference type="InParanoid" id="H2Z0D0"/>
<evidence type="ECO:0000313" key="15">
    <source>
        <dbReference type="Ensembl" id="ENSCSAVP00000011042.1"/>
    </source>
</evidence>
<dbReference type="STRING" id="51511.ENSCSAVP00000011042"/>
<comment type="subcellular location">
    <subcellularLocation>
        <location evidence="1">Cell membrane</location>
        <topology evidence="1">Multi-pass membrane protein</topology>
    </subcellularLocation>
</comment>
<keyword evidence="5 14" id="KW-0812">Transmembrane</keyword>
<dbReference type="PANTHER" id="PTHR42985:SF45">
    <property type="entry name" value="SODIUM_IODIDE COTRANSPORTER-LIKE"/>
    <property type="match status" value="1"/>
</dbReference>
<dbReference type="Proteomes" id="UP000007875">
    <property type="component" value="Unassembled WGS sequence"/>
</dbReference>
<feature type="transmembrane region" description="Helical" evidence="14">
    <location>
        <begin position="177"/>
        <end position="196"/>
    </location>
</feature>
<dbReference type="GO" id="GO:0005886">
    <property type="term" value="C:plasma membrane"/>
    <property type="evidence" value="ECO:0007669"/>
    <property type="project" value="UniProtKB-SubCell"/>
</dbReference>
<evidence type="ECO:0000256" key="11">
    <source>
        <dbReference type="ARBA" id="ARBA00023201"/>
    </source>
</evidence>
<feature type="transmembrane region" description="Helical" evidence="14">
    <location>
        <begin position="547"/>
        <end position="567"/>
    </location>
</feature>
<dbReference type="InterPro" id="IPR051163">
    <property type="entry name" value="Sodium:Solute_Symporter_SSF"/>
</dbReference>
<dbReference type="OMA" id="VICIANY"/>
<accession>H2Z0D0</accession>
<feature type="transmembrane region" description="Helical" evidence="14">
    <location>
        <begin position="148"/>
        <end position="170"/>
    </location>
</feature>
<dbReference type="Gene3D" id="1.20.1730.10">
    <property type="entry name" value="Sodium/glucose cotransporter"/>
    <property type="match status" value="1"/>
</dbReference>
<dbReference type="PROSITE" id="PS50283">
    <property type="entry name" value="NA_SOLUT_SYMP_3"/>
    <property type="match status" value="1"/>
</dbReference>
<evidence type="ECO:0000256" key="2">
    <source>
        <dbReference type="ARBA" id="ARBA00006434"/>
    </source>
</evidence>
<keyword evidence="16" id="KW-1185">Reference proteome</keyword>
<feature type="transmembrane region" description="Helical" evidence="14">
    <location>
        <begin position="47"/>
        <end position="65"/>
    </location>
</feature>
<dbReference type="GO" id="GO:0006814">
    <property type="term" value="P:sodium ion transport"/>
    <property type="evidence" value="ECO:0007669"/>
    <property type="project" value="UniProtKB-KW"/>
</dbReference>
<sequence>TFSTADYAVFGSLFLVSAFIGLYFAFVDRNKKTSENYLLAGRSMNGWPVALSLTASFMSAITVLGTPAEIYIYGTMFWWFMISYTIVAIVTATVFVPVFYKLGISSTYEYLEMRFGRSVRVAGTCAFILQTVLYGMVMYMPALALNKVTGLSLIVSIVATSLVCIFYTCIGGMKAVVWNDVVQCVVMWIGFVAIIVKGTSDVGGISKVFDINSEHGRIDFLRFDLDPRVRHSVWSIVIGGSLMWLSVYAINQSMVQRYLSCRNLFQAKLSLYINDVGLFFVLGLASLLGLVMFAVYSKCDPLTSGEVKKSDQLIPYLVMDILHSVPGIPGIFVAAAYSGTLSTSKLKLQNAVHPLYNSFPHPLENCILWNIFYSTVSTGINALACSTYEDLIKPVKPDISEKRAVLISKILVIIYGLLGLGVAFLASLLDKVLTMALKMFGIIGGPLLGVFFLGMFTPMANSKGALTGLIGGLMAGMWLAVGSYNYPPSAEFTRALPLPTDSCVGLNVRLPLRGCNGFNVINVTAAVETPVYSGLANSLYALSYCHYSTVSVLVTCVLGILVSLATGKIYRI</sequence>
<keyword evidence="3" id="KW-0813">Transport</keyword>
<evidence type="ECO:0000313" key="16">
    <source>
        <dbReference type="Proteomes" id="UP000007875"/>
    </source>
</evidence>
<dbReference type="InterPro" id="IPR018212">
    <property type="entry name" value="Na/solute_symporter_CS"/>
</dbReference>
<dbReference type="NCBIfam" id="TIGR00813">
    <property type="entry name" value="sss"/>
    <property type="match status" value="1"/>
</dbReference>
<reference evidence="15" key="2">
    <citation type="submission" date="2025-08" db="UniProtKB">
        <authorList>
            <consortium name="Ensembl"/>
        </authorList>
    </citation>
    <scope>IDENTIFICATION</scope>
</reference>
<comment type="similarity">
    <text evidence="2 13">Belongs to the sodium:solute symporter (SSF) (TC 2.A.21) family.</text>
</comment>
<dbReference type="PANTHER" id="PTHR42985">
    <property type="entry name" value="SODIUM-COUPLED MONOCARBOXYLATE TRANSPORTER"/>
    <property type="match status" value="1"/>
</dbReference>
<feature type="transmembrane region" description="Helical" evidence="14">
    <location>
        <begin position="121"/>
        <end position="142"/>
    </location>
</feature>
<dbReference type="CDD" id="cd11492">
    <property type="entry name" value="SLC5sbd_NIS-SMVT"/>
    <property type="match status" value="1"/>
</dbReference>
<dbReference type="Pfam" id="PF00474">
    <property type="entry name" value="SSF"/>
    <property type="match status" value="2"/>
</dbReference>
<comment type="catalytic activity">
    <reaction evidence="12">
        <text>iodide(out) + 2 Na(+)(out) = iodide(in) + 2 Na(+)(in)</text>
        <dbReference type="Rhea" id="RHEA:71207"/>
        <dbReference type="ChEBI" id="CHEBI:16382"/>
        <dbReference type="ChEBI" id="CHEBI:29101"/>
    </reaction>
</comment>
<keyword evidence="4" id="KW-1003">Cell membrane</keyword>